<evidence type="ECO:0000313" key="8">
    <source>
        <dbReference type="EMBL" id="KAK0753490.1"/>
    </source>
</evidence>
<evidence type="ECO:0000256" key="2">
    <source>
        <dbReference type="ARBA" id="ARBA00022670"/>
    </source>
</evidence>
<dbReference type="SMART" id="SM00720">
    <property type="entry name" value="calpain_III"/>
    <property type="match status" value="1"/>
</dbReference>
<organism evidence="8 9">
    <name type="scientific">Schizothecium vesticola</name>
    <dbReference type="NCBI Taxonomy" id="314040"/>
    <lineage>
        <taxon>Eukaryota</taxon>
        <taxon>Fungi</taxon>
        <taxon>Dikarya</taxon>
        <taxon>Ascomycota</taxon>
        <taxon>Pezizomycotina</taxon>
        <taxon>Sordariomycetes</taxon>
        <taxon>Sordariomycetidae</taxon>
        <taxon>Sordariales</taxon>
        <taxon>Schizotheciaceae</taxon>
        <taxon>Schizothecium</taxon>
    </lineage>
</organism>
<protein>
    <recommendedName>
        <fullName evidence="7">Calpain catalytic domain-containing protein</fullName>
    </recommendedName>
</protein>
<dbReference type="InterPro" id="IPR001300">
    <property type="entry name" value="Peptidase_C2_calpain_cat"/>
</dbReference>
<reference evidence="8" key="1">
    <citation type="submission" date="2023-06" db="EMBL/GenBank/DDBJ databases">
        <title>Genome-scale phylogeny and comparative genomics of the fungal order Sordariales.</title>
        <authorList>
            <consortium name="Lawrence Berkeley National Laboratory"/>
            <person name="Hensen N."/>
            <person name="Bonometti L."/>
            <person name="Westerberg I."/>
            <person name="Brannstrom I.O."/>
            <person name="Guillou S."/>
            <person name="Cros-Aarteil S."/>
            <person name="Calhoun S."/>
            <person name="Haridas S."/>
            <person name="Kuo A."/>
            <person name="Mondo S."/>
            <person name="Pangilinan J."/>
            <person name="Riley R."/>
            <person name="LaButti K."/>
            <person name="Andreopoulos B."/>
            <person name="Lipzen A."/>
            <person name="Chen C."/>
            <person name="Yanf M."/>
            <person name="Daum C."/>
            <person name="Ng V."/>
            <person name="Clum A."/>
            <person name="Steindorff A."/>
            <person name="Ohm R."/>
            <person name="Martin F."/>
            <person name="Silar P."/>
            <person name="Natvig D."/>
            <person name="Lalanne C."/>
            <person name="Gautier V."/>
            <person name="Ament-velasquez S.L."/>
            <person name="Kruys A."/>
            <person name="Hutchinson M.I."/>
            <person name="Powell A.J."/>
            <person name="Barry K."/>
            <person name="Miller A.N."/>
            <person name="Grigoriev I.V."/>
            <person name="Debuchy R."/>
            <person name="Gladieux P."/>
            <person name="Thoren M.H."/>
            <person name="Johannesson H."/>
        </authorList>
    </citation>
    <scope>NUCLEOTIDE SEQUENCE</scope>
    <source>
        <strain evidence="8">SMH3187-1</strain>
    </source>
</reference>
<dbReference type="InterPro" id="IPR036213">
    <property type="entry name" value="Calpain_III_sf"/>
</dbReference>
<dbReference type="Gene3D" id="3.90.70.10">
    <property type="entry name" value="Cysteine proteinases"/>
    <property type="match status" value="1"/>
</dbReference>
<name>A0AA40F9A7_9PEZI</name>
<dbReference type="CDD" id="cd00044">
    <property type="entry name" value="CysPc"/>
    <property type="match status" value="1"/>
</dbReference>
<dbReference type="InterPro" id="IPR022683">
    <property type="entry name" value="Calpain_III"/>
</dbReference>
<dbReference type="Gene3D" id="2.60.120.380">
    <property type="match status" value="1"/>
</dbReference>
<evidence type="ECO:0000256" key="3">
    <source>
        <dbReference type="ARBA" id="ARBA00022801"/>
    </source>
</evidence>
<feature type="active site" evidence="5 6">
    <location>
        <position position="351"/>
    </location>
</feature>
<evidence type="ECO:0000256" key="4">
    <source>
        <dbReference type="ARBA" id="ARBA00022807"/>
    </source>
</evidence>
<dbReference type="Pfam" id="PF00648">
    <property type="entry name" value="Peptidase_C2"/>
    <property type="match status" value="1"/>
</dbReference>
<dbReference type="GO" id="GO:0006508">
    <property type="term" value="P:proteolysis"/>
    <property type="evidence" value="ECO:0007669"/>
    <property type="project" value="UniProtKB-KW"/>
</dbReference>
<comment type="similarity">
    <text evidence="1">Belongs to the peptidase C2 family. PalB/RIM13 subfamily.</text>
</comment>
<dbReference type="AlphaFoldDB" id="A0AA40F9A7"/>
<dbReference type="SUPFAM" id="SSF54001">
    <property type="entry name" value="Cysteine proteinases"/>
    <property type="match status" value="1"/>
</dbReference>
<dbReference type="SMART" id="SM00230">
    <property type="entry name" value="CysPc"/>
    <property type="match status" value="1"/>
</dbReference>
<keyword evidence="2 6" id="KW-0645">Protease</keyword>
<feature type="active site" evidence="5 6">
    <location>
        <position position="183"/>
    </location>
</feature>
<comment type="caution">
    <text evidence="8">The sequence shown here is derived from an EMBL/GenBank/DDBJ whole genome shotgun (WGS) entry which is preliminary data.</text>
</comment>
<proteinExistence type="inferred from homology"/>
<dbReference type="GO" id="GO:0004198">
    <property type="term" value="F:calcium-dependent cysteine-type endopeptidase activity"/>
    <property type="evidence" value="ECO:0007669"/>
    <property type="project" value="InterPro"/>
</dbReference>
<evidence type="ECO:0000256" key="5">
    <source>
        <dbReference type="PIRSR" id="PIRSR622684-1"/>
    </source>
</evidence>
<dbReference type="InterPro" id="IPR051297">
    <property type="entry name" value="PalB/RIM13"/>
</dbReference>
<dbReference type="EMBL" id="JAUKUD010000001">
    <property type="protein sequence ID" value="KAK0753490.1"/>
    <property type="molecule type" value="Genomic_DNA"/>
</dbReference>
<dbReference type="PANTHER" id="PTHR46143">
    <property type="entry name" value="CALPAIN-7"/>
    <property type="match status" value="1"/>
</dbReference>
<feature type="domain" description="Calpain catalytic" evidence="7">
    <location>
        <begin position="113"/>
        <end position="424"/>
    </location>
</feature>
<evidence type="ECO:0000313" key="9">
    <source>
        <dbReference type="Proteomes" id="UP001172155"/>
    </source>
</evidence>
<dbReference type="PANTHER" id="PTHR46143:SF1">
    <property type="entry name" value="CALPAIN-7"/>
    <property type="match status" value="1"/>
</dbReference>
<dbReference type="PROSITE" id="PS50203">
    <property type="entry name" value="CALPAIN_CAT"/>
    <property type="match status" value="1"/>
</dbReference>
<accession>A0AA40F9A7</accession>
<keyword evidence="9" id="KW-1185">Reference proteome</keyword>
<evidence type="ECO:0000259" key="7">
    <source>
        <dbReference type="PROSITE" id="PS50203"/>
    </source>
</evidence>
<dbReference type="Proteomes" id="UP001172155">
    <property type="component" value="Unassembled WGS sequence"/>
</dbReference>
<keyword evidence="4 6" id="KW-0788">Thiol protease</keyword>
<dbReference type="PRINTS" id="PR00704">
    <property type="entry name" value="CALPAIN"/>
</dbReference>
<sequence>MEARALNHERLLAQAHGDEALQHAIAAADLYMQAARKASTPAERSRLNRKCSDVVVLAERLKANAKAAAAGSRPLVPESTRPLTTAEKTIILRTSRLHGNIFPPWESAPDPSVFSRPAPNQDGSGSLFTDPAPFSLSAEQQTIFAGWQRPSEMLSAGEAGDDPESTAVEATEVDLAQDLATDCSVVASLCAAVRHLGPSKSSLLPSLMYPFDHEAMTPAVSKNGKYIFRMYFNGSWRQVMIDDRLPASSTDRTLFVVDRRHPRLLWPALIEKAYLKIRGGYDFPGSNSGTDLHAITGWIPEQIFLQSEDIELDETWDRIKKAFDQGSAIVTLGTGNISPEEEEALGLVKEHDYAVLDLKADGHNRLFLIKNPWCDSLVWTGVGSSANLSVNTAGSPYENMTNMFWMTFEDVLQHFDSLYVNWNPALFTHRQDHHFSWSPPDDIEELVFTHNPQYSILSPSDSPIWILLSRHWQDDELDILRQRRKPAASLSAVSSQLGFTSLSLFATTPPGTRVPLHEGHRCLHQLPYVDSPNTLLRFTPTPSFPTTLVVSQSELPLPKYTFTLSFLSHNPLTVAPAPPPLPHSTTLHSAWTRRTAGGSTSHPSYLLNPQFALTLPSPTPLLLVLSTSSPDLPVHVAVLFSRGGQRVAALTRRDLLGASAEYSRGRAFAAVSRADAGTYTVVASTFEPGHTARFALRVSAACEPALAPVLADAAGRLRTAAPGGGAVRFAAGEERVRARLDVGRLARVSLAVRSEGPGPAVRAALEVGTGPHRGVVAVTGEGEFADAARGLRTEEVDVDPEAVRARGGLWAVVEQLGSLRTREGVRVEVLSDGVVGWGEWEVAEES</sequence>
<dbReference type="SUPFAM" id="SSF49758">
    <property type="entry name" value="Calpain large subunit, middle domain (domain III)"/>
    <property type="match status" value="2"/>
</dbReference>
<dbReference type="Pfam" id="PF25435">
    <property type="entry name" value="PalB_C"/>
    <property type="match status" value="1"/>
</dbReference>
<gene>
    <name evidence="8" type="ORF">B0T18DRAFT_452423</name>
</gene>
<keyword evidence="3 6" id="KW-0378">Hydrolase</keyword>
<dbReference type="InterPro" id="IPR022684">
    <property type="entry name" value="Calpain_cysteine_protease"/>
</dbReference>
<evidence type="ECO:0000256" key="1">
    <source>
        <dbReference type="ARBA" id="ARBA00010193"/>
    </source>
</evidence>
<feature type="active site" evidence="5 6">
    <location>
        <position position="371"/>
    </location>
</feature>
<dbReference type="InterPro" id="IPR038765">
    <property type="entry name" value="Papain-like_cys_pep_sf"/>
</dbReference>
<evidence type="ECO:0000256" key="6">
    <source>
        <dbReference type="PROSITE-ProRule" id="PRU00239"/>
    </source>
</evidence>